<evidence type="ECO:0000259" key="7">
    <source>
        <dbReference type="Pfam" id="PF00482"/>
    </source>
</evidence>
<protein>
    <submittedName>
        <fullName evidence="8">Secretion system protein</fullName>
    </submittedName>
</protein>
<accession>A0A097R1E2</accession>
<keyword evidence="5 6" id="KW-0472">Membrane</keyword>
<dbReference type="EMBL" id="CP009706">
    <property type="protein sequence ID" value="AIU72554.1"/>
    <property type="molecule type" value="Genomic_DNA"/>
</dbReference>
<evidence type="ECO:0000313" key="9">
    <source>
        <dbReference type="Proteomes" id="UP000029986"/>
    </source>
</evidence>
<evidence type="ECO:0000256" key="3">
    <source>
        <dbReference type="ARBA" id="ARBA00022692"/>
    </source>
</evidence>
<evidence type="ECO:0000256" key="2">
    <source>
        <dbReference type="ARBA" id="ARBA00022475"/>
    </source>
</evidence>
<name>A0A097R1E2_HAFAL</name>
<keyword evidence="3 6" id="KW-0812">Transmembrane</keyword>
<keyword evidence="2" id="KW-1003">Cell membrane</keyword>
<organism evidence="8 9">
    <name type="scientific">Hafnia alvei FB1</name>
    <dbReference type="NCBI Taxonomy" id="1453496"/>
    <lineage>
        <taxon>Bacteria</taxon>
        <taxon>Pseudomonadati</taxon>
        <taxon>Pseudomonadota</taxon>
        <taxon>Gammaproteobacteria</taxon>
        <taxon>Enterobacterales</taxon>
        <taxon>Hafniaceae</taxon>
        <taxon>Hafnia</taxon>
    </lineage>
</organism>
<keyword evidence="9" id="KW-1185">Reference proteome</keyword>
<dbReference type="GO" id="GO:0005886">
    <property type="term" value="C:plasma membrane"/>
    <property type="evidence" value="ECO:0007669"/>
    <property type="project" value="UniProtKB-SubCell"/>
</dbReference>
<feature type="transmembrane region" description="Helical" evidence="6">
    <location>
        <begin position="266"/>
        <end position="286"/>
    </location>
</feature>
<dbReference type="PANTHER" id="PTHR35007:SF2">
    <property type="entry name" value="PILUS ASSEMBLE PROTEIN"/>
    <property type="match status" value="1"/>
</dbReference>
<sequence length="290" mass="33335">MSFLILFIGLAVFSLNFYNWRKLTKIASKSTFNPRQSLVFGYIKNTWQEWKIYALGDYSLKGMKGGIIAVSLLLVLLFLNANWLQFDVAFFLPVALIVMFIAQLRIGRSLHRRYFEDRFPEVLSVVNAAVSAGNSIHQALHRCGEGIDGDLGATFHRIDRRLNLGEEPERVFNDAWQNYRYREFYFFVVVMLVSLQHGGQLRTLIGRLSRIVNNSKNMARRKSAMTSEARTSAKIVASIPLLFFCGMKYFSPQNFDFVVHDPVGRLILYYVIASEAIGMIIIWILLRRAL</sequence>
<feature type="transmembrane region" description="Helical" evidence="6">
    <location>
        <begin position="88"/>
        <end position="106"/>
    </location>
</feature>
<dbReference type="OrthoDB" id="5611741at2"/>
<feature type="transmembrane region" description="Helical" evidence="6">
    <location>
        <begin position="184"/>
        <end position="205"/>
    </location>
</feature>
<dbReference type="HOGENOM" id="CLU_064305_3_0_6"/>
<dbReference type="PATRIC" id="fig|1453496.5.peg.1850"/>
<dbReference type="InterPro" id="IPR018076">
    <property type="entry name" value="T2SS_GspF_dom"/>
</dbReference>
<dbReference type="KEGG" id="hav:AT03_09245"/>
<keyword evidence="4 6" id="KW-1133">Transmembrane helix</keyword>
<dbReference type="Proteomes" id="UP000029986">
    <property type="component" value="Chromosome"/>
</dbReference>
<evidence type="ECO:0000256" key="6">
    <source>
        <dbReference type="SAM" id="Phobius"/>
    </source>
</evidence>
<feature type="domain" description="Type II secretion system protein GspF" evidence="7">
    <location>
        <begin position="125"/>
        <end position="244"/>
    </location>
</feature>
<reference evidence="8 9" key="1">
    <citation type="journal article" date="2014" name="Gut Pathog.">
        <title>Gene clusters of Hafnia alvei strain FB1 important in survival and pathogenesis: a draft genome perspective.</title>
        <authorList>
            <person name="Tan J.Y."/>
            <person name="Yin W.F."/>
            <person name="Chan K.G."/>
        </authorList>
    </citation>
    <scope>NUCLEOTIDE SEQUENCE [LARGE SCALE GENOMIC DNA]</scope>
    <source>
        <strain evidence="8 9">FB1</strain>
    </source>
</reference>
<dbReference type="RefSeq" id="WP_025801731.1">
    <property type="nucleotide sequence ID" value="NZ_CP009706.1"/>
</dbReference>
<dbReference type="PANTHER" id="PTHR35007">
    <property type="entry name" value="INTEGRAL MEMBRANE PROTEIN-RELATED"/>
    <property type="match status" value="1"/>
</dbReference>
<feature type="transmembrane region" description="Helical" evidence="6">
    <location>
        <begin position="63"/>
        <end position="81"/>
    </location>
</feature>
<dbReference type="AlphaFoldDB" id="A0A097R1E2"/>
<evidence type="ECO:0000313" key="8">
    <source>
        <dbReference type="EMBL" id="AIU72554.1"/>
    </source>
</evidence>
<comment type="subcellular location">
    <subcellularLocation>
        <location evidence="1">Cell membrane</location>
        <topology evidence="1">Multi-pass membrane protein</topology>
    </subcellularLocation>
</comment>
<evidence type="ECO:0000256" key="1">
    <source>
        <dbReference type="ARBA" id="ARBA00004651"/>
    </source>
</evidence>
<proteinExistence type="predicted"/>
<dbReference type="Pfam" id="PF00482">
    <property type="entry name" value="T2SSF"/>
    <property type="match status" value="1"/>
</dbReference>
<dbReference type="eggNOG" id="COG4965">
    <property type="taxonomic scope" value="Bacteria"/>
</dbReference>
<gene>
    <name evidence="8" type="ORF">AT03_09245</name>
</gene>
<evidence type="ECO:0000256" key="4">
    <source>
        <dbReference type="ARBA" id="ARBA00022989"/>
    </source>
</evidence>
<evidence type="ECO:0000256" key="5">
    <source>
        <dbReference type="ARBA" id="ARBA00023136"/>
    </source>
</evidence>